<evidence type="ECO:0000256" key="1">
    <source>
        <dbReference type="SAM" id="Coils"/>
    </source>
</evidence>
<keyword evidence="2" id="KW-0472">Membrane</keyword>
<sequence length="1269" mass="151177">MEDAKTRIRNVRNITIIRIMQYLNRLYISFTKDIEKENKYEFEDLMPKIDIKKNKQYCESINWAVQNNKIRNIALTGVYGAGKSTILNTYKIEHNEYKYLNISLANFKEDKDENILSNENINIEKAILKQMFYREKNTTIPYSRFKRINSVNYSSIIINMIPLMIVVMLGGLFYKPDLLKVILERIELLKSNLQINNYILAILMVAFSCAFLFISNKITIYVKKHIKIKKIKTNAGEMEIDEKDESAFNKYIDEILYYFEATKYDIVIFEDLDRFNNIDIFSKLRELNSLINDSKQVNKRVVFIYALKDDMFCSEEEKEDKIIYKDDKISYKNRTKFFDFIIPVVQVANSSNACDLLIRKFKNANQFDGLNEKFISEITILINDMRVLNNIYNEFVIYKENLKEDKNDEDISGVIHDTQDGKSELDYVKLLAIIVYKNVYPVDFAKLQNDEGMVYDVFYNRKNELVKNRLKKINEEIVEIEKDIEVAEHECANNLRELRGIYVLEIMNVSHFSYIQINDSDYELKDLIENQDKFNDMINPKNNAEYYKLSYGWKKIDIDELHSQNNGATYLEREKVIKLKEENIIANIKEDLKEQLKKLNEEKTVLQSLPLGDLLEDCDHEEIFEGDIGKENLLKFLIRRNYIDENYYEYISYFYEGTLTRADKNFLMNVMYEKDMSFEYKLQKPQFVLDKIEDFQFTRKYILNYKLVDYLIENIEDNYEYEIYYGLLIDQLANESESSFSFIDGYIYCHELNNNTKEIFIKSLCKKWQHMWTYIQLKSNLVTEKMDMFLRDIIKYADIDDILNMNVNQILTRYISSLPYFLRLVTDEEYNEKIIMILDRLKVVFIEMDKVNHESEILNHIYKNDMYEINEDMIYVIMNHYSSDSIYNVRRANYTAIKNSRCEELIKYIDKNINEYIEKVFLKLNANDSEAEKIIIELLNNEDIEVENKNKIISETKFIINNINKVNIHLLWARLIENCKIKISWSNIISYFEHFNKQIDEIVINFLNEENNYLILSKQSLSEISEFDNSIVDSISQKIILCKEITIDAFKELIKSIKEKYTEFEELKDSSEDKINILINQGILILSPENYIMLKNNFKNEHIKLLVNNINEYVEKYEKYELDAEDIKKLLRSEIYMNYKVFIIEHIEDVEIISDNYLVNMIMECIMEIDKIKLKDVILENIIKSDIHLKTKVMLLNKNIDSLDKNITFKLLNIIGGKYSDITNYSSKPLLNNNHENKVLAKNLKNKNYISSWSEEKFGIRINTYQKEK</sequence>
<feature type="coiled-coil region" evidence="1">
    <location>
        <begin position="582"/>
        <end position="609"/>
    </location>
</feature>
<dbReference type="AlphaFoldDB" id="A0A964RSM7"/>
<dbReference type="SUPFAM" id="SSF52540">
    <property type="entry name" value="P-loop containing nucleoside triphosphate hydrolases"/>
    <property type="match status" value="1"/>
</dbReference>
<organism evidence="4 5">
    <name type="scientific">Clostridium chromiireducens</name>
    <dbReference type="NCBI Taxonomy" id="225345"/>
    <lineage>
        <taxon>Bacteria</taxon>
        <taxon>Bacillati</taxon>
        <taxon>Bacillota</taxon>
        <taxon>Clostridia</taxon>
        <taxon>Eubacteriales</taxon>
        <taxon>Clostridiaceae</taxon>
        <taxon>Clostridium</taxon>
    </lineage>
</organism>
<dbReference type="InterPro" id="IPR027417">
    <property type="entry name" value="P-loop_NTPase"/>
</dbReference>
<dbReference type="InterPro" id="IPR048428">
    <property type="entry name" value="YobI-NTPase"/>
</dbReference>
<gene>
    <name evidence="4" type="ORF">GKZ28_25480</name>
</gene>
<feature type="coiled-coil region" evidence="1">
    <location>
        <begin position="463"/>
        <end position="497"/>
    </location>
</feature>
<evidence type="ECO:0000313" key="5">
    <source>
        <dbReference type="Proteomes" id="UP000656077"/>
    </source>
</evidence>
<feature type="coiled-coil region" evidence="1">
    <location>
        <begin position="1103"/>
        <end position="1130"/>
    </location>
</feature>
<evidence type="ECO:0000256" key="2">
    <source>
        <dbReference type="SAM" id="Phobius"/>
    </source>
</evidence>
<evidence type="ECO:0000313" key="4">
    <source>
        <dbReference type="EMBL" id="MVX67010.1"/>
    </source>
</evidence>
<feature type="transmembrane region" description="Helical" evidence="2">
    <location>
        <begin position="195"/>
        <end position="214"/>
    </location>
</feature>
<feature type="domain" description="YobI-like P-loop NTPase" evidence="3">
    <location>
        <begin position="57"/>
        <end position="455"/>
    </location>
</feature>
<keyword evidence="2" id="KW-0812">Transmembrane</keyword>
<feature type="coiled-coil region" evidence="1">
    <location>
        <begin position="1047"/>
        <end position="1074"/>
    </location>
</feature>
<keyword evidence="1" id="KW-0175">Coiled coil</keyword>
<dbReference type="EMBL" id="WSRQ01000084">
    <property type="protein sequence ID" value="MVX67010.1"/>
    <property type="molecule type" value="Genomic_DNA"/>
</dbReference>
<keyword evidence="2" id="KW-1133">Transmembrane helix</keyword>
<dbReference type="Proteomes" id="UP000656077">
    <property type="component" value="Unassembled WGS sequence"/>
</dbReference>
<reference evidence="4" key="1">
    <citation type="submission" date="2019-12" db="EMBL/GenBank/DDBJ databases">
        <title>Microbes associate with the intestines of laboratory mice.</title>
        <authorList>
            <person name="Navarre W."/>
            <person name="Wong E."/>
        </authorList>
    </citation>
    <scope>NUCLEOTIDE SEQUENCE</scope>
    <source>
        <strain evidence="4">NM79_F5</strain>
    </source>
</reference>
<protein>
    <recommendedName>
        <fullName evidence="3">YobI-like P-loop NTPase domain-containing protein</fullName>
    </recommendedName>
</protein>
<name>A0A964RSM7_9CLOT</name>
<evidence type="ECO:0000259" key="3">
    <source>
        <dbReference type="Pfam" id="PF20693"/>
    </source>
</evidence>
<comment type="caution">
    <text evidence="4">The sequence shown here is derived from an EMBL/GenBank/DDBJ whole genome shotgun (WGS) entry which is preliminary data.</text>
</comment>
<proteinExistence type="predicted"/>
<dbReference type="Pfam" id="PF20693">
    <property type="entry name" value="YobI-ATPase"/>
    <property type="match status" value="1"/>
</dbReference>
<accession>A0A964RSM7</accession>
<feature type="transmembrane region" description="Helical" evidence="2">
    <location>
        <begin position="153"/>
        <end position="174"/>
    </location>
</feature>